<protein>
    <submittedName>
        <fullName evidence="1">Uncharacterized protein</fullName>
    </submittedName>
</protein>
<dbReference type="AlphaFoldDB" id="A0A382K1B9"/>
<reference evidence="1" key="1">
    <citation type="submission" date="2018-05" db="EMBL/GenBank/DDBJ databases">
        <authorList>
            <person name="Lanie J.A."/>
            <person name="Ng W.-L."/>
            <person name="Kazmierczak K.M."/>
            <person name="Andrzejewski T.M."/>
            <person name="Davidsen T.M."/>
            <person name="Wayne K.J."/>
            <person name="Tettelin H."/>
            <person name="Glass J.I."/>
            <person name="Rusch D."/>
            <person name="Podicherti R."/>
            <person name="Tsui H.-C.T."/>
            <person name="Winkler M.E."/>
        </authorList>
    </citation>
    <scope>NUCLEOTIDE SEQUENCE</scope>
</reference>
<organism evidence="1">
    <name type="scientific">marine metagenome</name>
    <dbReference type="NCBI Taxonomy" id="408172"/>
    <lineage>
        <taxon>unclassified sequences</taxon>
        <taxon>metagenomes</taxon>
        <taxon>ecological metagenomes</taxon>
    </lineage>
</organism>
<proteinExistence type="predicted"/>
<dbReference type="PROSITE" id="PS51257">
    <property type="entry name" value="PROKAR_LIPOPROTEIN"/>
    <property type="match status" value="1"/>
</dbReference>
<sequence>MKFTLPVVLVSCMLIGCSFDHANNAYLPYPVAQNRPLEYQDKLQAAAHWDLLAANEAEEISVVVGKNSSISFEDGLAETDFNLAYKKM</sequence>
<accession>A0A382K1B9</accession>
<dbReference type="EMBL" id="UINC01077307">
    <property type="protein sequence ID" value="SVC17313.1"/>
    <property type="molecule type" value="Genomic_DNA"/>
</dbReference>
<name>A0A382K1B9_9ZZZZ</name>
<gene>
    <name evidence="1" type="ORF">METZ01_LOCUS270167</name>
</gene>
<evidence type="ECO:0000313" key="1">
    <source>
        <dbReference type="EMBL" id="SVC17313.1"/>
    </source>
</evidence>
<feature type="non-terminal residue" evidence="1">
    <location>
        <position position="88"/>
    </location>
</feature>